<evidence type="ECO:0000313" key="2">
    <source>
        <dbReference type="Proteomes" id="UP000076532"/>
    </source>
</evidence>
<accession>A0A166C6B0</accession>
<sequence length="159" mass="18341">MYAPTVRTRLDLANAWMGTFNHWDLSSMLSYMTEAQDFLYSYMPASLGMAPKSRREFLHYSTFMKNVIPNLEISVISVYDSASSMGPVVAHVEGRAISTRTGALFYQEYMMLIYIRSERGQLKIHRVDEFADTRFVHEYFTAEKQHGRRAMATPVCSKL</sequence>
<dbReference type="Proteomes" id="UP000076532">
    <property type="component" value="Unassembled WGS sequence"/>
</dbReference>
<proteinExistence type="predicted"/>
<dbReference type="EMBL" id="KV417634">
    <property type="protein sequence ID" value="KZP13336.1"/>
    <property type="molecule type" value="Genomic_DNA"/>
</dbReference>
<dbReference type="InterPro" id="IPR032710">
    <property type="entry name" value="NTF2-like_dom_sf"/>
</dbReference>
<dbReference type="Gene3D" id="3.10.450.50">
    <property type="match status" value="1"/>
</dbReference>
<dbReference type="SUPFAM" id="SSF54427">
    <property type="entry name" value="NTF2-like"/>
    <property type="match status" value="1"/>
</dbReference>
<evidence type="ECO:0000313" key="1">
    <source>
        <dbReference type="EMBL" id="KZP13336.1"/>
    </source>
</evidence>
<organism evidence="1 2">
    <name type="scientific">Athelia psychrophila</name>
    <dbReference type="NCBI Taxonomy" id="1759441"/>
    <lineage>
        <taxon>Eukaryota</taxon>
        <taxon>Fungi</taxon>
        <taxon>Dikarya</taxon>
        <taxon>Basidiomycota</taxon>
        <taxon>Agaricomycotina</taxon>
        <taxon>Agaricomycetes</taxon>
        <taxon>Agaricomycetidae</taxon>
        <taxon>Atheliales</taxon>
        <taxon>Atheliaceae</taxon>
        <taxon>Athelia</taxon>
    </lineage>
</organism>
<keyword evidence="2" id="KW-1185">Reference proteome</keyword>
<dbReference type="AlphaFoldDB" id="A0A166C6B0"/>
<evidence type="ECO:0008006" key="3">
    <source>
        <dbReference type="Google" id="ProtNLM"/>
    </source>
</evidence>
<reference evidence="1 2" key="1">
    <citation type="journal article" date="2016" name="Mol. Biol. Evol.">
        <title>Comparative Genomics of Early-Diverging Mushroom-Forming Fungi Provides Insights into the Origins of Lignocellulose Decay Capabilities.</title>
        <authorList>
            <person name="Nagy L.G."/>
            <person name="Riley R."/>
            <person name="Tritt A."/>
            <person name="Adam C."/>
            <person name="Daum C."/>
            <person name="Floudas D."/>
            <person name="Sun H."/>
            <person name="Yadav J.S."/>
            <person name="Pangilinan J."/>
            <person name="Larsson K.H."/>
            <person name="Matsuura K."/>
            <person name="Barry K."/>
            <person name="Labutti K."/>
            <person name="Kuo R."/>
            <person name="Ohm R.A."/>
            <person name="Bhattacharya S.S."/>
            <person name="Shirouzu T."/>
            <person name="Yoshinaga Y."/>
            <person name="Martin F.M."/>
            <person name="Grigoriev I.V."/>
            <person name="Hibbett D.S."/>
        </authorList>
    </citation>
    <scope>NUCLEOTIDE SEQUENCE [LARGE SCALE GENOMIC DNA]</scope>
    <source>
        <strain evidence="1 2">CBS 109695</strain>
    </source>
</reference>
<gene>
    <name evidence="1" type="ORF">FIBSPDRAFT_1049461</name>
</gene>
<protein>
    <recommendedName>
        <fullName evidence="3">SnoaL-like domain-containing protein</fullName>
    </recommendedName>
</protein>
<name>A0A166C6B0_9AGAM</name>
<dbReference type="OrthoDB" id="3758478at2759"/>